<dbReference type="OrthoDB" id="9803128at2"/>
<sequence length="121" mass="13590">MASERERLDQIAAAVLARIDARRQPDRLVDPRAARIDALLGDPSEITPEELILRTWVDGTDRDALVARLSEIVYTDDEHAPYPADGARRGTWWQVRSAMMSGYLTQDELDQIAALRTRASS</sequence>
<protein>
    <submittedName>
        <fullName evidence="1">Uncharacterized protein</fullName>
    </submittedName>
</protein>
<dbReference type="EMBL" id="PYXZ01000012">
    <property type="protein sequence ID" value="PUA79203.1"/>
    <property type="molecule type" value="Genomic_DNA"/>
</dbReference>
<reference evidence="1 2" key="1">
    <citation type="submission" date="2018-03" db="EMBL/GenBank/DDBJ databases">
        <authorList>
            <person name="Keele B.F."/>
        </authorList>
    </citation>
    <scope>NUCLEOTIDE SEQUENCE [LARGE SCALE GENOMIC DNA]</scope>
    <source>
        <strain evidence="1 2">IB-3</strain>
    </source>
</reference>
<evidence type="ECO:0000313" key="2">
    <source>
        <dbReference type="Proteomes" id="UP000244867"/>
    </source>
</evidence>
<keyword evidence="2" id="KW-1185">Reference proteome</keyword>
<name>A0A2R7YSC4_9ACTN</name>
<organism evidence="1 2">
    <name type="scientific">Nocardioides currus</name>
    <dbReference type="NCBI Taxonomy" id="2133958"/>
    <lineage>
        <taxon>Bacteria</taxon>
        <taxon>Bacillati</taxon>
        <taxon>Actinomycetota</taxon>
        <taxon>Actinomycetes</taxon>
        <taxon>Propionibacteriales</taxon>
        <taxon>Nocardioidaceae</taxon>
        <taxon>Nocardioides</taxon>
    </lineage>
</organism>
<accession>A0A2R7YSC4</accession>
<evidence type="ECO:0000313" key="1">
    <source>
        <dbReference type="EMBL" id="PUA79203.1"/>
    </source>
</evidence>
<dbReference type="AlphaFoldDB" id="A0A2R7YSC4"/>
<dbReference type="RefSeq" id="WP_108346701.1">
    <property type="nucleotide sequence ID" value="NZ_PYXZ01000012.1"/>
</dbReference>
<gene>
    <name evidence="1" type="ORF">C7S10_20955</name>
</gene>
<comment type="caution">
    <text evidence="1">The sequence shown here is derived from an EMBL/GenBank/DDBJ whole genome shotgun (WGS) entry which is preliminary data.</text>
</comment>
<dbReference type="Proteomes" id="UP000244867">
    <property type="component" value="Unassembled WGS sequence"/>
</dbReference>
<proteinExistence type="predicted"/>